<reference evidence="1 2" key="1">
    <citation type="submission" date="2014-09" db="EMBL/GenBank/DDBJ databases">
        <title>Genome sequencing of Methyloceanibacter caenitepidi Gela4.</title>
        <authorList>
            <person name="Takeuchi M."/>
            <person name="Susumu S."/>
            <person name="Kamagata Y."/>
            <person name="Oshima K."/>
            <person name="Hattori M."/>
            <person name="Iwasaki W."/>
        </authorList>
    </citation>
    <scope>NUCLEOTIDE SEQUENCE [LARGE SCALE GENOMIC DNA]</scope>
    <source>
        <strain evidence="1 2">Gela4</strain>
    </source>
</reference>
<evidence type="ECO:0000313" key="2">
    <source>
        <dbReference type="Proteomes" id="UP000031643"/>
    </source>
</evidence>
<accession>A0A0A8K9K6</accession>
<evidence type="ECO:0000313" key="1">
    <source>
        <dbReference type="EMBL" id="BAQ18779.1"/>
    </source>
</evidence>
<dbReference type="Proteomes" id="UP000031643">
    <property type="component" value="Chromosome"/>
</dbReference>
<dbReference type="AlphaFoldDB" id="A0A0A8K9K6"/>
<organism evidence="1 2">
    <name type="scientific">Methyloceanibacter caenitepidi</name>
    <dbReference type="NCBI Taxonomy" id="1384459"/>
    <lineage>
        <taxon>Bacteria</taxon>
        <taxon>Pseudomonadati</taxon>
        <taxon>Pseudomonadota</taxon>
        <taxon>Alphaproteobacteria</taxon>
        <taxon>Hyphomicrobiales</taxon>
        <taxon>Hyphomicrobiaceae</taxon>
        <taxon>Methyloceanibacter</taxon>
    </lineage>
</organism>
<dbReference type="KEGG" id="mcg:GL4_3356"/>
<sequence>MLIKKRCGPRSILLEGRCIKKSNAASFCGPGYRVQGDKCVQGAYQGSSKRSLVCPAGQVWSAQEGCHYDD</sequence>
<protein>
    <submittedName>
        <fullName evidence="1">Uncharacterized protein</fullName>
    </submittedName>
</protein>
<name>A0A0A8K9K6_9HYPH</name>
<keyword evidence="2" id="KW-1185">Reference proteome</keyword>
<dbReference type="EMBL" id="AP014648">
    <property type="protein sequence ID" value="BAQ18779.1"/>
    <property type="molecule type" value="Genomic_DNA"/>
</dbReference>
<proteinExistence type="predicted"/>
<gene>
    <name evidence="1" type="ORF">GL4_3356</name>
</gene>
<dbReference type="HOGENOM" id="CLU_2753206_0_0_5"/>